<evidence type="ECO:0000256" key="2">
    <source>
        <dbReference type="ARBA" id="ARBA00023015"/>
    </source>
</evidence>
<name>A0A0S2I3W7_9BACT</name>
<evidence type="ECO:0000259" key="6">
    <source>
        <dbReference type="PROSITE" id="PS50043"/>
    </source>
</evidence>
<organism evidence="8 9">
    <name type="scientific">Salinivirga cyanobacteriivorans</name>
    <dbReference type="NCBI Taxonomy" id="1307839"/>
    <lineage>
        <taxon>Bacteria</taxon>
        <taxon>Pseudomonadati</taxon>
        <taxon>Bacteroidota</taxon>
        <taxon>Bacteroidia</taxon>
        <taxon>Bacteroidales</taxon>
        <taxon>Salinivirgaceae</taxon>
        <taxon>Salinivirga</taxon>
    </lineage>
</organism>
<gene>
    <name evidence="8" type="primary">narL</name>
    <name evidence="8" type="ORF">L21SP5_03351</name>
</gene>
<dbReference type="PROSITE" id="PS50043">
    <property type="entry name" value="HTH_LUXR_2"/>
    <property type="match status" value="1"/>
</dbReference>
<dbReference type="InterPro" id="IPR039420">
    <property type="entry name" value="WalR-like"/>
</dbReference>
<dbReference type="PRINTS" id="PR00038">
    <property type="entry name" value="HTHLUXR"/>
</dbReference>
<evidence type="ECO:0000313" key="9">
    <source>
        <dbReference type="Proteomes" id="UP000064893"/>
    </source>
</evidence>
<feature type="modified residue" description="4-aspartylphosphate" evidence="5">
    <location>
        <position position="57"/>
    </location>
</feature>
<dbReference type="InterPro" id="IPR016032">
    <property type="entry name" value="Sig_transdc_resp-reg_C-effctor"/>
</dbReference>
<feature type="domain" description="HTH luxR-type" evidence="6">
    <location>
        <begin position="149"/>
        <end position="214"/>
    </location>
</feature>
<dbReference type="SUPFAM" id="SSF52172">
    <property type="entry name" value="CheY-like"/>
    <property type="match status" value="1"/>
</dbReference>
<dbReference type="InterPro" id="IPR000792">
    <property type="entry name" value="Tscrpt_reg_LuxR_C"/>
</dbReference>
<proteinExistence type="predicted"/>
<protein>
    <submittedName>
        <fullName evidence="8">Putative transcriptional regulatory protein NarL</fullName>
    </submittedName>
</protein>
<evidence type="ECO:0000256" key="4">
    <source>
        <dbReference type="ARBA" id="ARBA00023163"/>
    </source>
</evidence>
<dbReference type="KEGG" id="blq:L21SP5_03351"/>
<dbReference type="GO" id="GO:0000160">
    <property type="term" value="P:phosphorelay signal transduction system"/>
    <property type="evidence" value="ECO:0007669"/>
    <property type="project" value="InterPro"/>
</dbReference>
<dbReference type="PANTHER" id="PTHR43214:SF41">
    <property type="entry name" value="NITRATE_NITRITE RESPONSE REGULATOR PROTEIN NARP"/>
    <property type="match status" value="1"/>
</dbReference>
<dbReference type="CDD" id="cd06170">
    <property type="entry name" value="LuxR_C_like"/>
    <property type="match status" value="1"/>
</dbReference>
<dbReference type="SUPFAM" id="SSF46894">
    <property type="entry name" value="C-terminal effector domain of the bipartite response regulators"/>
    <property type="match status" value="1"/>
</dbReference>
<evidence type="ECO:0000259" key="7">
    <source>
        <dbReference type="PROSITE" id="PS50110"/>
    </source>
</evidence>
<dbReference type="InterPro" id="IPR011006">
    <property type="entry name" value="CheY-like_superfamily"/>
</dbReference>
<evidence type="ECO:0000256" key="3">
    <source>
        <dbReference type="ARBA" id="ARBA00023125"/>
    </source>
</evidence>
<dbReference type="InterPro" id="IPR001789">
    <property type="entry name" value="Sig_transdc_resp-reg_receiver"/>
</dbReference>
<dbReference type="CDD" id="cd17535">
    <property type="entry name" value="REC_NarL-like"/>
    <property type="match status" value="1"/>
</dbReference>
<dbReference type="SMART" id="SM00448">
    <property type="entry name" value="REC"/>
    <property type="match status" value="1"/>
</dbReference>
<dbReference type="OrthoDB" id="9797341at2"/>
<dbReference type="AlphaFoldDB" id="A0A0S2I3W7"/>
<keyword evidence="9" id="KW-1185">Reference proteome</keyword>
<reference evidence="8 9" key="1">
    <citation type="submission" date="2015-11" db="EMBL/GenBank/DDBJ databases">
        <title>Description and complete genome sequence of a novel strain predominating in hypersaline microbial mats and representing a new family of the Bacteriodetes phylum.</title>
        <authorList>
            <person name="Spring S."/>
            <person name="Bunk B."/>
            <person name="Sproer C."/>
            <person name="Klenk H.-P."/>
        </authorList>
    </citation>
    <scope>NUCLEOTIDE SEQUENCE [LARGE SCALE GENOMIC DNA]</scope>
    <source>
        <strain evidence="8 9">L21-Spi-D4</strain>
    </source>
</reference>
<evidence type="ECO:0000313" key="8">
    <source>
        <dbReference type="EMBL" id="ALO16964.1"/>
    </source>
</evidence>
<evidence type="ECO:0000256" key="1">
    <source>
        <dbReference type="ARBA" id="ARBA00022553"/>
    </source>
</evidence>
<accession>A0A0S2I3W7</accession>
<dbReference type="GO" id="GO:0006355">
    <property type="term" value="P:regulation of DNA-templated transcription"/>
    <property type="evidence" value="ECO:0007669"/>
    <property type="project" value="InterPro"/>
</dbReference>
<feature type="domain" description="Response regulatory" evidence="7">
    <location>
        <begin position="6"/>
        <end position="122"/>
    </location>
</feature>
<dbReference type="Proteomes" id="UP000064893">
    <property type="component" value="Chromosome"/>
</dbReference>
<dbReference type="EMBL" id="CP013118">
    <property type="protein sequence ID" value="ALO16964.1"/>
    <property type="molecule type" value="Genomic_DNA"/>
</dbReference>
<keyword evidence="4" id="KW-0804">Transcription</keyword>
<keyword evidence="1 5" id="KW-0597">Phosphoprotein</keyword>
<dbReference type="Pfam" id="PF00196">
    <property type="entry name" value="GerE"/>
    <property type="match status" value="1"/>
</dbReference>
<keyword evidence="2" id="KW-0805">Transcription regulation</keyword>
<dbReference type="InterPro" id="IPR058245">
    <property type="entry name" value="NreC/VraR/RcsB-like_REC"/>
</dbReference>
<dbReference type="STRING" id="1307839.L21SP5_03351"/>
<evidence type="ECO:0000256" key="5">
    <source>
        <dbReference type="PROSITE-ProRule" id="PRU00169"/>
    </source>
</evidence>
<dbReference type="Pfam" id="PF00072">
    <property type="entry name" value="Response_reg"/>
    <property type="match status" value="1"/>
</dbReference>
<dbReference type="GO" id="GO:0003677">
    <property type="term" value="F:DNA binding"/>
    <property type="evidence" value="ECO:0007669"/>
    <property type="project" value="UniProtKB-KW"/>
</dbReference>
<dbReference type="PANTHER" id="PTHR43214">
    <property type="entry name" value="TWO-COMPONENT RESPONSE REGULATOR"/>
    <property type="match status" value="1"/>
</dbReference>
<dbReference type="PROSITE" id="PS50110">
    <property type="entry name" value="RESPONSE_REGULATORY"/>
    <property type="match status" value="1"/>
</dbReference>
<dbReference type="Gene3D" id="3.40.50.2300">
    <property type="match status" value="1"/>
</dbReference>
<dbReference type="SMART" id="SM00421">
    <property type="entry name" value="HTH_LUXR"/>
    <property type="match status" value="1"/>
</dbReference>
<sequence>MGGMKKIAIADDHALIREGIKAALAGTDNYNIVGEVSDGRACINLLKQEPIDVILLDIDMPQKNGVEVGQWIKSMQLNVKIIYITSHVDFFSFYQAWKLRPSGFLFKENALEEILLCLQQVEQGATYFSPETEAFLNSNQHLVKNFEAIHEKLNALSAKEKQILLHIANSKTTSEIADELFNSYKTIENHRYNISRKLDINGANNLMRFAIQHYDLIKAEVSDDIRDL</sequence>
<keyword evidence="3" id="KW-0238">DNA-binding</keyword>